<dbReference type="PROSITE" id="PS51866">
    <property type="entry name" value="MOP"/>
    <property type="match status" value="2"/>
</dbReference>
<dbReference type="PANTHER" id="PTHR30432">
    <property type="entry name" value="TRANSCRIPTIONAL REGULATOR MODE"/>
    <property type="match status" value="1"/>
</dbReference>
<evidence type="ECO:0000256" key="1">
    <source>
        <dbReference type="ARBA" id="ARBA00022505"/>
    </source>
</evidence>
<feature type="domain" description="Mop" evidence="3">
    <location>
        <begin position="74"/>
        <end position="140"/>
    </location>
</feature>
<sequence>MKTSARNQFPGIVESVALGPVNAEVVLKVAEGVTIAAIITRRSADDLGLAAGVPATALIKASFVILAKDGEIGRTSARNTLKGTIVRRIDGAVSTEYGLDIGGGLTLTGVVTKSSAEGLVLDVGDKAIALVKAPHIIIAVD</sequence>
<dbReference type="PANTHER" id="PTHR30432:SF1">
    <property type="entry name" value="DNA-BINDING TRANSCRIPTIONAL DUAL REGULATOR MODE"/>
    <property type="match status" value="1"/>
</dbReference>
<dbReference type="InterPro" id="IPR005116">
    <property type="entry name" value="Transp-assoc_OB_typ1"/>
</dbReference>
<evidence type="ECO:0000256" key="2">
    <source>
        <dbReference type="PROSITE-ProRule" id="PRU01213"/>
    </source>
</evidence>
<keyword evidence="1 2" id="KW-0500">Molybdenum</keyword>
<reference evidence="4 5" key="1">
    <citation type="submission" date="2018-05" db="EMBL/GenBank/DDBJ databases">
        <title>Zavarzinia sp. HR-AS.</title>
        <authorList>
            <person name="Lee Y."/>
            <person name="Jeon C.O."/>
        </authorList>
    </citation>
    <scope>NUCLEOTIDE SEQUENCE [LARGE SCALE GENOMIC DNA]</scope>
    <source>
        <strain evidence="4 5">HR-AS</strain>
    </source>
</reference>
<dbReference type="InterPro" id="IPR008995">
    <property type="entry name" value="Mo/tungstate-bd_C_term_dom"/>
</dbReference>
<organism evidence="4 5">
    <name type="scientific">Zavarzinia aquatilis</name>
    <dbReference type="NCBI Taxonomy" id="2211142"/>
    <lineage>
        <taxon>Bacteria</taxon>
        <taxon>Pseudomonadati</taxon>
        <taxon>Pseudomonadota</taxon>
        <taxon>Alphaproteobacteria</taxon>
        <taxon>Rhodospirillales</taxon>
        <taxon>Zavarziniaceae</taxon>
        <taxon>Zavarzinia</taxon>
    </lineage>
</organism>
<dbReference type="Pfam" id="PF03459">
    <property type="entry name" value="TOBE"/>
    <property type="match status" value="2"/>
</dbReference>
<evidence type="ECO:0000313" key="5">
    <source>
        <dbReference type="Proteomes" id="UP000245461"/>
    </source>
</evidence>
<evidence type="ECO:0000313" key="4">
    <source>
        <dbReference type="EMBL" id="PWR25207.1"/>
    </source>
</evidence>
<name>A0A317EDU4_9PROT</name>
<feature type="domain" description="Mop" evidence="3">
    <location>
        <begin position="2"/>
        <end position="68"/>
    </location>
</feature>
<gene>
    <name evidence="4" type="ORF">DKG74_05450</name>
</gene>
<evidence type="ECO:0000259" key="3">
    <source>
        <dbReference type="PROSITE" id="PS51866"/>
    </source>
</evidence>
<dbReference type="SUPFAM" id="SSF50331">
    <property type="entry name" value="MOP-like"/>
    <property type="match status" value="2"/>
</dbReference>
<dbReference type="Gene3D" id="2.40.50.100">
    <property type="match status" value="2"/>
</dbReference>
<dbReference type="EMBL" id="QGLE01000002">
    <property type="protein sequence ID" value="PWR25207.1"/>
    <property type="molecule type" value="Genomic_DNA"/>
</dbReference>
<dbReference type="OrthoDB" id="9800709at2"/>
<keyword evidence="5" id="KW-1185">Reference proteome</keyword>
<dbReference type="InterPro" id="IPR004606">
    <property type="entry name" value="Mop_domain"/>
</dbReference>
<dbReference type="Proteomes" id="UP000245461">
    <property type="component" value="Unassembled WGS sequence"/>
</dbReference>
<dbReference type="RefSeq" id="WP_109903423.1">
    <property type="nucleotide sequence ID" value="NZ_QGLE01000002.1"/>
</dbReference>
<protein>
    <recommendedName>
        <fullName evidence="3">Mop domain-containing protein</fullName>
    </recommendedName>
</protein>
<proteinExistence type="predicted"/>
<dbReference type="AlphaFoldDB" id="A0A317EDU4"/>
<dbReference type="GO" id="GO:0015689">
    <property type="term" value="P:molybdate ion transport"/>
    <property type="evidence" value="ECO:0007669"/>
    <property type="project" value="InterPro"/>
</dbReference>
<dbReference type="NCBIfam" id="TIGR00638">
    <property type="entry name" value="Mop"/>
    <property type="match status" value="2"/>
</dbReference>
<comment type="caution">
    <text evidence="4">The sequence shown here is derived from an EMBL/GenBank/DDBJ whole genome shotgun (WGS) entry which is preliminary data.</text>
</comment>
<accession>A0A317EDU4</accession>
<dbReference type="InterPro" id="IPR051815">
    <property type="entry name" value="Molybdate_resp_trans_reg"/>
</dbReference>